<dbReference type="Proteomes" id="UP000020681">
    <property type="component" value="Unassembled WGS sequence"/>
</dbReference>
<organism evidence="1 2">
    <name type="scientific">Mycobacterium ulcerans str. Harvey</name>
    <dbReference type="NCBI Taxonomy" id="1299332"/>
    <lineage>
        <taxon>Bacteria</taxon>
        <taxon>Bacillati</taxon>
        <taxon>Actinomycetota</taxon>
        <taxon>Actinomycetes</taxon>
        <taxon>Mycobacteriales</taxon>
        <taxon>Mycobacteriaceae</taxon>
        <taxon>Mycobacterium</taxon>
        <taxon>Mycobacterium ulcerans group</taxon>
    </lineage>
</organism>
<reference evidence="1 2" key="1">
    <citation type="submission" date="2014-01" db="EMBL/GenBank/DDBJ databases">
        <authorList>
            <person name="Dobos K."/>
            <person name="Lenaerts A."/>
            <person name="Ordway D."/>
            <person name="DeGroote M.A."/>
            <person name="Parker T."/>
            <person name="Sizemore C."/>
            <person name="Tallon L.J."/>
            <person name="Sadzewicz L.K."/>
            <person name="Sengamalay N."/>
            <person name="Fraser C.M."/>
            <person name="Hine E."/>
            <person name="Shefchek K.A."/>
            <person name="Das S.P."/>
            <person name="Tettelin H."/>
        </authorList>
    </citation>
    <scope>NUCLEOTIDE SEQUENCE [LARGE SCALE GENOMIC DNA]</scope>
    <source>
        <strain evidence="1 2">Harvey</strain>
    </source>
</reference>
<proteinExistence type="predicted"/>
<dbReference type="EMBL" id="JAOL01000106">
    <property type="protein sequence ID" value="EUA90297.1"/>
    <property type="molecule type" value="Genomic_DNA"/>
</dbReference>
<accession>A0ABP3AJM0</accession>
<comment type="caution">
    <text evidence="1">The sequence shown here is derived from an EMBL/GenBank/DDBJ whole genome shotgun (WGS) entry which is preliminary data.</text>
</comment>
<protein>
    <submittedName>
        <fullName evidence="1">3-deoxy-D-arabino-heptulosonate 7-phosphate synthase domain protein</fullName>
    </submittedName>
</protein>
<name>A0ABP3AJM0_MYCUL</name>
<gene>
    <name evidence="1" type="primary">aroG_1</name>
    <name evidence="1" type="ORF">I551_3316</name>
</gene>
<sequence>MQALTIAALSRAQGDIPIDQLPSLPPLSDELRARLDAALAKPAAQQPSWPVDQATAMRKVLERGLSD</sequence>
<keyword evidence="2" id="KW-1185">Reference proteome</keyword>
<evidence type="ECO:0000313" key="2">
    <source>
        <dbReference type="Proteomes" id="UP000020681"/>
    </source>
</evidence>
<evidence type="ECO:0000313" key="1">
    <source>
        <dbReference type="EMBL" id="EUA90297.1"/>
    </source>
</evidence>